<dbReference type="RefSeq" id="XP_050941593.1">
    <property type="nucleotide sequence ID" value="XM_051085636.1"/>
</dbReference>
<dbReference type="InterPro" id="IPR018289">
    <property type="entry name" value="MULE_transposase_dom"/>
</dbReference>
<protein>
    <submittedName>
        <fullName evidence="4">Uncharacterized protein LOC127149765</fullName>
    </submittedName>
</protein>
<dbReference type="PANTHER" id="PTHR31973:SF113">
    <property type="entry name" value="PROTEIN FAR1-RELATED SEQUENCE 5-LIKE"/>
    <property type="match status" value="1"/>
</dbReference>
<gene>
    <name evidence="4" type="primary">LOC127149765</name>
</gene>
<dbReference type="Pfam" id="PF10551">
    <property type="entry name" value="MULE"/>
    <property type="match status" value="1"/>
</dbReference>
<accession>A0ABM3KV09</accession>
<dbReference type="GeneID" id="127149765"/>
<dbReference type="PANTHER" id="PTHR31973">
    <property type="entry name" value="POLYPROTEIN, PUTATIVE-RELATED"/>
    <property type="match status" value="1"/>
</dbReference>
<evidence type="ECO:0000259" key="2">
    <source>
        <dbReference type="Pfam" id="PF10551"/>
    </source>
</evidence>
<feature type="domain" description="Transposase MuDR plant" evidence="1">
    <location>
        <begin position="11"/>
        <end position="52"/>
    </location>
</feature>
<reference evidence="4" key="1">
    <citation type="submission" date="2025-08" db="UniProtKB">
        <authorList>
            <consortium name="RefSeq"/>
        </authorList>
    </citation>
    <scope>IDENTIFICATION</scope>
    <source>
        <tissue evidence="4">Stem</tissue>
    </source>
</reference>
<evidence type="ECO:0000259" key="1">
    <source>
        <dbReference type="Pfam" id="PF03108"/>
    </source>
</evidence>
<dbReference type="Proteomes" id="UP001652600">
    <property type="component" value="Chromosome 6"/>
</dbReference>
<organism evidence="3 4">
    <name type="scientific">Cucumis melo</name>
    <name type="common">Muskmelon</name>
    <dbReference type="NCBI Taxonomy" id="3656"/>
    <lineage>
        <taxon>Eukaryota</taxon>
        <taxon>Viridiplantae</taxon>
        <taxon>Streptophyta</taxon>
        <taxon>Embryophyta</taxon>
        <taxon>Tracheophyta</taxon>
        <taxon>Spermatophyta</taxon>
        <taxon>Magnoliopsida</taxon>
        <taxon>eudicotyledons</taxon>
        <taxon>Gunneridae</taxon>
        <taxon>Pentapetalae</taxon>
        <taxon>rosids</taxon>
        <taxon>fabids</taxon>
        <taxon>Cucurbitales</taxon>
        <taxon>Cucurbitaceae</taxon>
        <taxon>Benincaseae</taxon>
        <taxon>Cucumis</taxon>
    </lineage>
</organism>
<name>A0ABM3KV09_CUCME</name>
<proteinExistence type="predicted"/>
<feature type="domain" description="MULE transposase" evidence="2">
    <location>
        <begin position="190"/>
        <end position="282"/>
    </location>
</feature>
<evidence type="ECO:0000313" key="3">
    <source>
        <dbReference type="Proteomes" id="UP001652600"/>
    </source>
</evidence>
<dbReference type="InterPro" id="IPR004332">
    <property type="entry name" value="Transposase_MuDR"/>
</dbReference>
<sequence>MFASKELLSKSFYYIAIKNNFEFKTVRSNSKSIEFKCSQDNCPWYVRASHYKGGELWRLRKYIANHNYSINVIQTTHKQVSSSLISDCIVKDFSSFDRSTPNDIMIHMRTKLGVNVSYYKAWRAKELLMNSLNGEAKESYALIPNFCMKLKEINPGSFTAYETDTEGHFKYCFMAIGACIEGWKYFQPNISVDDTFLKSKYGGTLLTASTINGKNQIFPLTFSTVDSENDASWRWFFENIKNSLGAREDLVVISYRHLSISKSVHNVFPNAEYCVCLQHILKSLKLIYKDPIIDKLFFRCGKAYTVVDFETNMRWMESMYPSIRDYLSKPPSRLHSQPQLPCQTMTIIGFCLHARSVFLHPVCALHSMSPKIVSGLVKVLWSGQNCVGVEFLDYTADLVGVRFSILLGWIHWTSI</sequence>
<dbReference type="Pfam" id="PF03108">
    <property type="entry name" value="DBD_Tnp_Mut"/>
    <property type="match status" value="1"/>
</dbReference>
<evidence type="ECO:0000313" key="4">
    <source>
        <dbReference type="RefSeq" id="XP_050941593.1"/>
    </source>
</evidence>
<keyword evidence="3" id="KW-1185">Reference proteome</keyword>